<dbReference type="AlphaFoldDB" id="A0A0V0R8C3"/>
<dbReference type="EMBL" id="LDAU01000027">
    <property type="protein sequence ID" value="KRX10456.1"/>
    <property type="molecule type" value="Genomic_DNA"/>
</dbReference>
<keyword evidence="3" id="KW-1185">Reference proteome</keyword>
<gene>
    <name evidence="2" type="ORF">PPERSA_08758</name>
</gene>
<evidence type="ECO:0000313" key="2">
    <source>
        <dbReference type="EMBL" id="KRX10456.1"/>
    </source>
</evidence>
<accession>A0A0V0R8C3</accession>
<comment type="caution">
    <text evidence="2">The sequence shown here is derived from an EMBL/GenBank/DDBJ whole genome shotgun (WGS) entry which is preliminary data.</text>
</comment>
<dbReference type="Proteomes" id="UP000054937">
    <property type="component" value="Unassembled WGS sequence"/>
</dbReference>
<proteinExistence type="predicted"/>
<feature type="chain" id="PRO_5006867765" description="Saposin B-type domain-containing protein" evidence="1">
    <location>
        <begin position="23"/>
        <end position="137"/>
    </location>
</feature>
<evidence type="ECO:0000313" key="3">
    <source>
        <dbReference type="Proteomes" id="UP000054937"/>
    </source>
</evidence>
<keyword evidence="1" id="KW-0732">Signal</keyword>
<organism evidence="2 3">
    <name type="scientific">Pseudocohnilembus persalinus</name>
    <name type="common">Ciliate</name>
    <dbReference type="NCBI Taxonomy" id="266149"/>
    <lineage>
        <taxon>Eukaryota</taxon>
        <taxon>Sar</taxon>
        <taxon>Alveolata</taxon>
        <taxon>Ciliophora</taxon>
        <taxon>Intramacronucleata</taxon>
        <taxon>Oligohymenophorea</taxon>
        <taxon>Scuticociliatia</taxon>
        <taxon>Philasterida</taxon>
        <taxon>Pseudocohnilembidae</taxon>
        <taxon>Pseudocohnilembus</taxon>
    </lineage>
</organism>
<evidence type="ECO:0008006" key="4">
    <source>
        <dbReference type="Google" id="ProtNLM"/>
    </source>
</evidence>
<evidence type="ECO:0000256" key="1">
    <source>
        <dbReference type="SAM" id="SignalP"/>
    </source>
</evidence>
<protein>
    <recommendedName>
        <fullName evidence="4">Saposin B-type domain-containing protein</fullName>
    </recommendedName>
</protein>
<reference evidence="2 3" key="1">
    <citation type="journal article" date="2015" name="Sci. Rep.">
        <title>Genome of the facultative scuticociliatosis pathogen Pseudocohnilembus persalinus provides insight into its virulence through horizontal gene transfer.</title>
        <authorList>
            <person name="Xiong J."/>
            <person name="Wang G."/>
            <person name="Cheng J."/>
            <person name="Tian M."/>
            <person name="Pan X."/>
            <person name="Warren A."/>
            <person name="Jiang C."/>
            <person name="Yuan D."/>
            <person name="Miao W."/>
        </authorList>
    </citation>
    <scope>NUCLEOTIDE SEQUENCE [LARGE SCALE GENOMIC DNA]</scope>
    <source>
        <strain evidence="2">36N120E</strain>
    </source>
</reference>
<feature type="signal peptide" evidence="1">
    <location>
        <begin position="1"/>
        <end position="22"/>
    </location>
</feature>
<name>A0A0V0R8C3_PSEPJ</name>
<sequence length="137" mass="15557">MKGYILLYVLIILCICIEKSQNKNIYNITNCLDEAVNGCTACDDALQEINECIDIDDSCIYFRNEIARINDLEGIELEFRQIVAYKYCVSRCADDASSDELKTIIAQNLDCFSGIGRLQLQTQLLVIIGVFCFIFML</sequence>
<dbReference type="InParanoid" id="A0A0V0R8C3"/>